<protein>
    <submittedName>
        <fullName evidence="1">Uncharacterized protein</fullName>
    </submittedName>
</protein>
<dbReference type="EMBL" id="CP015596">
    <property type="protein sequence ID" value="ANE80281.1"/>
    <property type="molecule type" value="Genomic_DNA"/>
</dbReference>
<name>A0A172UMJ6_9MYCO</name>
<reference evidence="1 2" key="1">
    <citation type="submission" date="2016-05" db="EMBL/GenBank/DDBJ databases">
        <title>Complete genome sequence of a phthalic acid esters degrading Mycobacterium sp. YC-RL4.</title>
        <authorList>
            <person name="Ren L."/>
            <person name="Fan S."/>
            <person name="Ruth N."/>
            <person name="Jia Y."/>
            <person name="Wang J."/>
            <person name="Qiao C."/>
        </authorList>
    </citation>
    <scope>NUCLEOTIDE SEQUENCE [LARGE SCALE GENOMIC DNA]</scope>
    <source>
        <strain evidence="1 2">YC-RL4</strain>
    </source>
</reference>
<gene>
    <name evidence="1" type="ORF">A7U43_14050</name>
</gene>
<dbReference type="AlphaFoldDB" id="A0A172UMJ6"/>
<sequence>MAAVTGQHVADFLGGGADTNLVALAGNHASVVTNMCRAYTRGVGFADGEPNEEIASVIVTATARLVANPEQLPTDVGAVSIRGGFNGFNLAERFVLNRYRRLAL</sequence>
<dbReference type="Proteomes" id="UP000077143">
    <property type="component" value="Chromosome"/>
</dbReference>
<evidence type="ECO:0000313" key="2">
    <source>
        <dbReference type="Proteomes" id="UP000077143"/>
    </source>
</evidence>
<dbReference type="STRING" id="1682113.A7U43_14050"/>
<keyword evidence="2" id="KW-1185">Reference proteome</keyword>
<accession>A0A172UMJ6</accession>
<organism evidence="1 2">
    <name type="scientific">Mycobacterium adipatum</name>
    <dbReference type="NCBI Taxonomy" id="1682113"/>
    <lineage>
        <taxon>Bacteria</taxon>
        <taxon>Bacillati</taxon>
        <taxon>Actinomycetota</taxon>
        <taxon>Actinomycetes</taxon>
        <taxon>Mycobacteriales</taxon>
        <taxon>Mycobacteriaceae</taxon>
        <taxon>Mycobacterium</taxon>
    </lineage>
</organism>
<dbReference type="KEGG" id="madi:A7U43_14050"/>
<proteinExistence type="predicted"/>
<evidence type="ECO:0000313" key="1">
    <source>
        <dbReference type="EMBL" id="ANE80281.1"/>
    </source>
</evidence>
<dbReference type="OrthoDB" id="4381973at2"/>
<dbReference type="RefSeq" id="WP_067996196.1">
    <property type="nucleotide sequence ID" value="NZ_CP015596.1"/>
</dbReference>